<reference evidence="1 2" key="1">
    <citation type="submission" date="2018-10" db="EMBL/GenBank/DDBJ databases">
        <title>Comamonadaceae CDC group NO-1 genome sequencing and assembly.</title>
        <authorList>
            <person name="Bernier A.-M."/>
            <person name="Bernard K."/>
        </authorList>
    </citation>
    <scope>NUCLEOTIDE SEQUENCE [LARGE SCALE GENOMIC DNA]</scope>
    <source>
        <strain evidence="1 2">NML180582</strain>
    </source>
</reference>
<accession>A0A3M6RJ38</accession>
<gene>
    <name evidence="1" type="ORF">EBQ34_06960</name>
</gene>
<dbReference type="EMBL" id="RDQJ01000007">
    <property type="protein sequence ID" value="RMX15416.1"/>
    <property type="molecule type" value="Genomic_DNA"/>
</dbReference>
<dbReference type="AlphaFoldDB" id="A0A3M6RJ38"/>
<dbReference type="Proteomes" id="UP000275180">
    <property type="component" value="Unassembled WGS sequence"/>
</dbReference>
<dbReference type="InterPro" id="IPR021455">
    <property type="entry name" value="DUF3106"/>
</dbReference>
<evidence type="ECO:0000313" key="1">
    <source>
        <dbReference type="EMBL" id="RMX15416.1"/>
    </source>
</evidence>
<name>A0A3M6RJ38_9BURK</name>
<proteinExistence type="predicted"/>
<sequence length="346" mass="37124">MGPSGPRLSWAPRLPHTSAIPYGALPPPLTARLPVPCPARPTFTAAAEARGRHWPAAALGFASLLLLALSWVGFQQPLLAPALPPGIVYAGPLILQGKPLPLPDLDTPAPTTADSASSGLHITRPIWADLPEEQQTLLAGLQPLWPFISSAEKRRWQAIARQAKSLDDDARQRLVRHIALWGALSEPQRHAIRQQYQHLGEAELLRLAQAWRDYQQLAPEQRLALLQQATQQPQAAKARPAATGHAAAARRSHNLVRIPAASQSGPGLSNLPKIPLQPVRFNRRGSPPLAAKPADPTPALSTVTTVQVDAAPTSAPPQAPPLSAPTVRYWHGIPITPPEPAPIYAN</sequence>
<dbReference type="Pfam" id="PF11304">
    <property type="entry name" value="DUF3106"/>
    <property type="match status" value="1"/>
</dbReference>
<protein>
    <submittedName>
        <fullName evidence="1">DUF3106 domain-containing protein</fullName>
    </submittedName>
</protein>
<comment type="caution">
    <text evidence="1">The sequence shown here is derived from an EMBL/GenBank/DDBJ whole genome shotgun (WGS) entry which is preliminary data.</text>
</comment>
<evidence type="ECO:0000313" key="2">
    <source>
        <dbReference type="Proteomes" id="UP000275180"/>
    </source>
</evidence>
<dbReference type="OrthoDB" id="8914035at2"/>
<organism evidence="1 2">
    <name type="scientific">Vandammella animalimorsus</name>
    <dbReference type="NCBI Taxonomy" id="2029117"/>
    <lineage>
        <taxon>Bacteria</taxon>
        <taxon>Pseudomonadati</taxon>
        <taxon>Pseudomonadota</taxon>
        <taxon>Betaproteobacteria</taxon>
        <taxon>Burkholderiales</taxon>
        <taxon>Comamonadaceae</taxon>
        <taxon>Vandammella</taxon>
    </lineage>
</organism>